<dbReference type="GO" id="GO:0005524">
    <property type="term" value="F:ATP binding"/>
    <property type="evidence" value="ECO:0007669"/>
    <property type="project" value="UniProtKB-KW"/>
</dbReference>
<dbReference type="FunFam" id="3.40.50.300:FF:000582">
    <property type="entry name" value="Midasin"/>
    <property type="match status" value="1"/>
</dbReference>
<dbReference type="FunFam" id="3.40.50.300:FF:001887">
    <property type="entry name" value="Midasin"/>
    <property type="match status" value="1"/>
</dbReference>
<gene>
    <name evidence="13" type="primary">LOC100908422</name>
</gene>
<evidence type="ECO:0000256" key="4">
    <source>
        <dbReference type="ARBA" id="ARBA00017143"/>
    </source>
</evidence>
<dbReference type="InterPro" id="IPR012099">
    <property type="entry name" value="Midasin"/>
</dbReference>
<dbReference type="RefSeq" id="XP_028968123.1">
    <property type="nucleotide sequence ID" value="XM_029112290.1"/>
</dbReference>
<feature type="compositionally biased region" description="Basic and acidic residues" evidence="10">
    <location>
        <begin position="4583"/>
        <end position="4636"/>
    </location>
</feature>
<dbReference type="GO" id="GO:0000055">
    <property type="term" value="P:ribosomal large subunit export from nucleus"/>
    <property type="evidence" value="ECO:0007669"/>
    <property type="project" value="TreeGrafter"/>
</dbReference>
<dbReference type="InterPro" id="IPR002035">
    <property type="entry name" value="VWF_A"/>
</dbReference>
<evidence type="ECO:0000256" key="10">
    <source>
        <dbReference type="SAM" id="MobiDB-lite"/>
    </source>
</evidence>
<keyword evidence="6 9" id="KW-0067">ATP-binding</keyword>
<dbReference type="InterPro" id="IPR027417">
    <property type="entry name" value="P-loop_NTPase"/>
</dbReference>
<evidence type="ECO:0000256" key="5">
    <source>
        <dbReference type="ARBA" id="ARBA00022741"/>
    </source>
</evidence>
<dbReference type="InterPro" id="IPR040848">
    <property type="entry name" value="AAA_lid_7"/>
</dbReference>
<keyword evidence="5 9" id="KW-0547">Nucleotide-binding</keyword>
<feature type="compositionally biased region" description="Basic and acidic residues" evidence="10">
    <location>
        <begin position="4353"/>
        <end position="4388"/>
    </location>
</feature>
<dbReference type="GO" id="GO:0005730">
    <property type="term" value="C:nucleolus"/>
    <property type="evidence" value="ECO:0007669"/>
    <property type="project" value="UniProtKB-SubCell"/>
</dbReference>
<dbReference type="GO" id="GO:0016887">
    <property type="term" value="F:ATP hydrolysis activity"/>
    <property type="evidence" value="ECO:0007669"/>
    <property type="project" value="InterPro"/>
</dbReference>
<sequence>MDLSVRSQTLRTVCKECWRSVRNISDEAQLAEKLSQRILVEGHAQHIALTCPDILIDLLNRLKHRNAHDAALGCALAEIDSGEVEYWAENYFATHGVTFLDRFLKSHKTPLQDAGPLPKKLKTSDRGEDLRILRSAAVLLRRNPEFYSSLWDYSFANGKHELPLTWYASHCFAYFSKMSPADLGERLLHIFGEDRDAALRRDFGSSLRNENRLLVQKVLLSERCNTVDVEGVTICADSSPTSFREGESTVYTPSFRACLREVASSVVSNKAVLVIGAVGVGKSKLIEHLANVTRNKLFKVQLGNHVDSKTLVGSYCCTEVAGQFRWHPGLLTRALREGHWLLLEDLDYATADVITLLTVLLQEKKLPGAHGSNLKMKSSFRLFCTIRVLGSDRHSELVGNCQSVEGLFSKLYMPSPNDAEIQQILVERCRSLEMFVPRMIELFRRVQDRLFKEPQCKRVISLRDLVKLISRYAKSVTGSDTDRLKMFVDAMDCLASYIPYPDLRMSIAKTEIGPRFNLVAPEIEDELLERKPQISAGERQSSSLTIGRCVVNKRSLSAYDAAVRKSCDQFAQTRVSLVMLEKIARCVHFREPVLLVGETGTGKTTVVQHLAQLANYQLRVINLSQQTDMVDLVGGFKPVPLRRSVAKLIDELHDLLSIRSKLLQANISYLECLRIKLAAKSYKSVADSVAKTSRNMYVASRDGQINVEADWGGKLQSLESRALAMSAQIESSENKDPMTFAFIEGILVTSMRNGDWILLDEINLAEPEMLECLASVLDGQQLIVQERGDLEPINVHPGFRIFACMNPATDVGKRDLPAGVRNRFTELYFDEISSVPDLNILTHQYLKGHSSAIVGKSVELFTLLKKLSKENLFDATGHRPHFCLRSFCRALRFAAEKTQEGNSAPRSVYEGFGLSFLTQVDAASHLVVENAITAAVLGKNAASLLAEQMRSPTTGKFVHFQGYWVPRGDQEVTTPSDYILTPTVLKNLKDLSRAVSARRHPILLQGGTSLGKTSMISFMAKCTGNKCVRVNNHEHTDIAEYVGQYLTDTDGALVFKEGILVEAMRKGYWIILDELNLACSEILEALNRVLDDNRKLFIPETQTEIEAHENFIVFATQNPPGTYAGRKILSRAFRNRFIELHFNELPRDELKQILSEKCELSPTHSAKMVEVMVELQLVRKGSGVFSGKEGFITLRDLFKWAERHRRINNEGFRDWDQLLAEEGYMLLAGRVRKAEDEEHIIRALKKAFKRDVKPESIWNSSETTKKIRNMLEHWSHHFSDAQKGDLRHLVLTQQMRRLAILVGQALQFDEPVLIVGETGSGKTTIVQLFAKILHKQLHTVSCHQHSEASDFLGGLRPCRDSRQDGRQVLRLHGNVILSTSLDLPNSSNRLFEWTDGPLVKAMHSGDFFLADEISLSDDSVLERLNSLLEAEKTIFLAEKGEGESFTATEGFWFAATMNPGGDFGKKELSPALRNRFTEIWCPFDPDDPDVIDVVKNNLVKIEGHESVARNICSFARLIHGGEFGVKSVVSLRDIMAWVKFVNTYSSLLGIRTAFVHGGVMIFLDPIGAGVSSSERRDEIRDIRRKGYECLTEMVLSFDVIVPGDRCIGVYFDPESICVVPYRLTRRVPVEAGRPQTFHFSVQTTRDNLMRLVRGLGLGRPLLLEGSPGVGKTSLVMALAEECGVEITRINLSEQTDISDLFGADLPIEGGSGGHFEWRDGPFLRALKMGHWILLDELNLASQSVLEGLNACLDHRGEVFIPELNQSFKVAQGCTEIFACQNPQRQGGGRKGLPKSFLNRFTQVHVEPLSDRDLYRILEASFPNIDGDLIEKMVKLNSIITREVEQGLWGHSGSPWEFNLRDLCRWAELVVTNQPCGALRQFGNFGAEKICLPELDAKRFSNLAHFVYGDRMRSRHDKDRVSELVDEAFGVESDRRCPRLSITSDYVQIGEVFLDRVRSDKSFEYPSAETGKLRLLHAQRRTMQSVVSCLNQGMMCIVVGESGSGKTSIIRQIAALAGQKLVSLPITAEMDTIELLGGFEQMDLERDLAAVVDECCEKARSAIRSRKNSSQIREISKSWHILQNDELLPRDVAAPNKFLSKIAFIRQNLQAWGCSQISRQLDELAAKYSSLSARGNFSWCDSTLVKAIQRGQWVLAENVNFCAPAVLDRLNSLLEKNGSLSITEQGVQNGVLRTLRPHADFRLIMTMNPKHGEISRAMRNRGHEIYVLPLDETIDAHDFEALVEAKGCLDKRVVESLRLIYSQLKSFRSKSLIGSILDAVEYMEDEAGRGAQAVEALRNYLLPTLESSVNGEVDVELIVRDALQQLEIHYSSIGRLSGSQETASVANFVYWSEQAEHFEDAAIMRLVDRSQTDDRELQLVKLATAVQLFCENIRRVDIPSKFDAIEPEPLRLAIRSSIEYFLKDRLHNLGKYTPIDPRLNYDLSQRVVNELTDPMANTFALKLLHVVSANTYLQPENLHGVPDAKQDYETYLSISEKNPSLHPHIMVRQLPKLLEVVDKFFEELTGSHISDEQLFAAKRSLYAIWRYRESVHLPIRNVDLDIRRIAIAFMWTIKRMRQAAGPSTAKLLTELTDQLERCVPALFSRARKIRKRAVQAVGTARVFKSKEAAELFRRAVSLRSRADKAVAQMSSQLSDEGLAVVTCAVSELEKITAPIAPSVDCITHDLLEVGSITTSQLSALVEFEGLLEEFLKDLQRYDENYVHRVPYNHEQELQKHLRPLRDVLKLRTDMAEIEHLGPEFMSQFIDLAQASWNCLSGLQSSLEWRPPHILLTLDSAKDYFNVQELERLDHSSALVFNSAAIVNCLGSLVDSETNAANLHLDYSQTKLSELEEIRRLLWNQASVDSKLNAKLLRTLAEVFQRVRPVVTENRNSLTKQLQAAFSEAEAASVAIDSGDESLELEELRYQIRVSHFLLLLFTPYDTMDPFEKVLLKKNYLSSERRHLTEELEMRVWLQRRRTGSEVLDEHPMHSPNARTCDEIADKVRDLSGRSAYRPEVSQYGEMAKAAQNYVENVASPAKVLHFWEAILKDEDIGGQLDTWLTNQKQFISRIRRSFPLYRDITTAFLFGAVQLVVAFESLYHFKQCEKIHGNLGDLIRFPRFASCLAEAPTASLNQLVSVRPSKRGTPEEDLKLQWNLKMRECRAELLEILDAIRTSSTNQEKLLKRADRILGWFSSQYVEYVEQEAERALTKDSLYEIRTINFEGEERDEVLDAAAVAAMFPSFEEVYEDIADDRDFLNKDKRVEKPTIVEDTDFRKFTDDDLTFVHRVFLDIVASAKMSLPAGPSDVVSALMERFRLFQELLPDFRTNLSMRVDDLCYPSHLLAATYTGWTIRGDEEKLAAFAKSRLRHSSALRDFYNDSNISELVKCQPVVHQIVNHCKELLGDFENHHGLVQTLRVSYRVLSLPVTSSLMKVLTGLMKLLAELEEWNKNAHRGIKMAAETESLAQLITSWRKLELQSWSGLLEAAVEKRKIGATKFWFRLQHALSEESRTIKSASVFDGDHETIRTSVRELISALVSLMEVTTTVGDYEHKLQMLFDLATYVKLRNSPDDERIHNLILNAYAFYRQFLPAISAKIESTKAEIDKEIKDFIKIVRYKDTSFLAVQQSADKSHKKLHGCLKNFEKVLAEPSASYLEQELEDDPPARPVVKKRGKKRKVPIATEFEFDIKNYHIKTVPLRVEVQDPDPISDIPRVHRLSRNYLQQVSRRLHVQSISNLLDELAGDIADGVSKFAKETEKQIRHDDKNAKRKAKNLLQRKKKMLSELFRELLKCGVSYRKGVVFYQKSNFSELLSTKLLRSSEVPTAVAHLVDDIERYFVRSAQKYRELQKAMQSPSKELELYMIERLQGFGAHLLETISIDLDEIHDVCQASRKLRKKLTSLKHVVSSGTIPEQDKNWRKKNELRSVLFKLSSCLNQYTVLLETSPTIDVGRDQTPTRGSGGGEALTAFSKLLQTVNMNLRALDALEQAPLSGSDLKTIEETADQLKIIRGDIEQAIGLLERDRQRNHITEPFYELQEEIDRHVIRIDAMNGDSGCPSSVDSEVSKLGKSLKRCLKKTLHSVQSLHKTFENEAELEDEDLINDSIKVLESERRKVFSSLDIEGVLRSYEQVEKRLKSLKNEIPSGNLLAFVAFMKNFSSHLEYFVACTLKSQRAKLKLLFMVLSVSVTLTRKGFCIPEEFRDELTKESGSQLQEIEDGGLGDGEGQKDRSDKVDCEDQLEDTHHAGKEKEEEKKDDDQRDIEDEKDAIEMTEDFDAEAQGPDEKEQDEEEQEDQDREDDDKEDDLDEQMGDVDDVDPFDLDKEMWDKDQDESQDMDSDDDAQGGEEIEEESQVVAKDDRAKETEKKEKQSDTDDKEKPDEDDDKEGKINDMDDEYEGEKEDPYKSNKDKGLDEEDEVEDFELPDQEMEDDENAEGSGDDDAGAIEDENEGGSDAEGDTEVPADEAMPEDLQEEAMEEENAPDADAQAKDDEEEMVQDQEADQPDEAASHPELAKPKDDDNQPQVEQADGAKSSAESALDENPNLTEAAQTNDDIDGSGEGQSQAPDSGSTGRKNKAQDQSVNDEGNSRENEKKKSSKDRKTVPQKPRDSKTVEGDISDASERKQSGKEKSDKFEHQTESEADAENEEVAADMATDDQAEKTQNMAADGENPEDVDSDMEDVAPHEDESMDVDDDETERKEAMPNRQRQQSRKEDAKSSKGEHGENTEVVPKEGERIATHTVLVEDQSEHNTVHTLERFIEANDLDDFKASTWNDLSGVPSEVVTWAQAECRVKRLVQELCEELRLVLEPTKVAKLRGDFRTGKRLNMRKVVDYVASGFRKDKIWLRRTQPNKREYQILLAMDDSLSMSDSFAKDRAFDTMVLLTKSLSLLEVGDIGVASFGEDVSLVHPLGESISADTGVKLARHFTFAQKATRVAKLVSLATDMFERCRSSMSGSTMQKDFAQLLIIVSDGRNIFAEGKNAVHATIQRARENRIFIVYIIIDNPEQNKASILNIQSVNFNNGKAIRTRYLESFPFPFYIILQNVDRLPNVLGQALRQWFELVMGK</sequence>
<dbReference type="Pfam" id="PF17867">
    <property type="entry name" value="AAA_lid_7"/>
    <property type="match status" value="3"/>
</dbReference>
<evidence type="ECO:0000256" key="1">
    <source>
        <dbReference type="ARBA" id="ARBA00004604"/>
    </source>
</evidence>
<evidence type="ECO:0000256" key="2">
    <source>
        <dbReference type="ARBA" id="ARBA00004642"/>
    </source>
</evidence>
<dbReference type="InterPro" id="IPR048617">
    <property type="entry name" value="MDN1_AAA_lid_4"/>
</dbReference>
<feature type="compositionally biased region" description="Basic and acidic residues" evidence="10">
    <location>
        <begin position="4398"/>
        <end position="4408"/>
    </location>
</feature>
<evidence type="ECO:0000313" key="13">
    <source>
        <dbReference type="RefSeq" id="XP_028968123.1"/>
    </source>
</evidence>
<organism evidence="12 13">
    <name type="scientific">Galendromus occidentalis</name>
    <name type="common">western predatory mite</name>
    <dbReference type="NCBI Taxonomy" id="34638"/>
    <lineage>
        <taxon>Eukaryota</taxon>
        <taxon>Metazoa</taxon>
        <taxon>Ecdysozoa</taxon>
        <taxon>Arthropoda</taxon>
        <taxon>Chelicerata</taxon>
        <taxon>Arachnida</taxon>
        <taxon>Acari</taxon>
        <taxon>Parasitiformes</taxon>
        <taxon>Mesostigmata</taxon>
        <taxon>Gamasina</taxon>
        <taxon>Phytoseioidea</taxon>
        <taxon>Phytoseiidae</taxon>
        <taxon>Typhlodrominae</taxon>
        <taxon>Galendromus</taxon>
    </lineage>
</organism>
<evidence type="ECO:0000256" key="7">
    <source>
        <dbReference type="ARBA" id="ARBA00023186"/>
    </source>
</evidence>
<keyword evidence="12" id="KW-1185">Reference proteome</keyword>
<feature type="compositionally biased region" description="Acidic residues" evidence="10">
    <location>
        <begin position="4667"/>
        <end position="4678"/>
    </location>
</feature>
<dbReference type="GO" id="GO:0005654">
    <property type="term" value="C:nucleoplasm"/>
    <property type="evidence" value="ECO:0007669"/>
    <property type="project" value="UniProtKB-SubCell"/>
</dbReference>
<dbReference type="GO" id="GO:0030687">
    <property type="term" value="C:preribosome, large subunit precursor"/>
    <property type="evidence" value="ECO:0007669"/>
    <property type="project" value="TreeGrafter"/>
</dbReference>
<comment type="subcellular location">
    <subcellularLocation>
        <location evidence="1">Nucleus</location>
        <location evidence="1">Nucleolus</location>
    </subcellularLocation>
    <subcellularLocation>
        <location evidence="2">Nucleus</location>
        <location evidence="2">Nucleoplasm</location>
    </subcellularLocation>
</comment>
<feature type="compositionally biased region" description="Basic and acidic residues" evidence="10">
    <location>
        <begin position="4504"/>
        <end position="4517"/>
    </location>
</feature>
<feature type="compositionally biased region" description="Acidic residues" evidence="10">
    <location>
        <begin position="4256"/>
        <end position="4274"/>
    </location>
</feature>
<dbReference type="Pfam" id="PF17865">
    <property type="entry name" value="AAA_lid_5"/>
    <property type="match status" value="1"/>
</dbReference>
<feature type="compositionally biased region" description="Polar residues" evidence="10">
    <location>
        <begin position="4540"/>
        <end position="4549"/>
    </location>
</feature>
<evidence type="ECO:0000313" key="12">
    <source>
        <dbReference type="Proteomes" id="UP000694867"/>
    </source>
</evidence>
<evidence type="ECO:0000256" key="8">
    <source>
        <dbReference type="ARBA" id="ARBA00023242"/>
    </source>
</evidence>
<evidence type="ECO:0000256" key="3">
    <source>
        <dbReference type="ARBA" id="ARBA00007188"/>
    </source>
</evidence>
<feature type="compositionally biased region" description="Basic and acidic residues" evidence="10">
    <location>
        <begin position="4708"/>
        <end position="4732"/>
    </location>
</feature>
<feature type="compositionally biased region" description="Acidic residues" evidence="10">
    <location>
        <begin position="4282"/>
        <end position="4316"/>
    </location>
</feature>
<dbReference type="GeneID" id="100908422"/>
<dbReference type="InterPro" id="IPR036465">
    <property type="entry name" value="vWFA_dom_sf"/>
</dbReference>
<evidence type="ECO:0000256" key="6">
    <source>
        <dbReference type="ARBA" id="ARBA00022840"/>
    </source>
</evidence>
<feature type="compositionally biased region" description="Basic and acidic residues" evidence="10">
    <location>
        <begin position="4222"/>
        <end position="4255"/>
    </location>
</feature>
<dbReference type="SUPFAM" id="SSF52540">
    <property type="entry name" value="P-loop containing nucleoside triphosphate hydrolases"/>
    <property type="match status" value="6"/>
</dbReference>
<feature type="compositionally biased region" description="Polar residues" evidence="10">
    <location>
        <begin position="4558"/>
        <end position="4582"/>
    </location>
</feature>
<dbReference type="PROSITE" id="PS00675">
    <property type="entry name" value="SIGMA54_INTERACT_1"/>
    <property type="match status" value="2"/>
</dbReference>
<evidence type="ECO:0000256" key="9">
    <source>
        <dbReference type="PIRNR" id="PIRNR010340"/>
    </source>
</evidence>
<dbReference type="FunFam" id="3.40.50.300:FF:000142">
    <property type="entry name" value="Midasin"/>
    <property type="match status" value="1"/>
</dbReference>
<dbReference type="Pfam" id="PF21108">
    <property type="entry name" value="MDN1_4th"/>
    <property type="match status" value="1"/>
</dbReference>
<dbReference type="InterPro" id="IPR003593">
    <property type="entry name" value="AAA+_ATPase"/>
</dbReference>
<feature type="compositionally biased region" description="Acidic residues" evidence="10">
    <location>
        <begin position="4409"/>
        <end position="4479"/>
    </location>
</feature>
<keyword evidence="8 9" id="KW-0539">Nucleus</keyword>
<name>A0AAJ7SG46_9ACAR</name>
<dbReference type="InterPro" id="IPR041190">
    <property type="entry name" value="Midasin_AAA_lid_5"/>
</dbReference>
<dbReference type="FunFam" id="3.40.50.300:FF:000764">
    <property type="entry name" value="Midasin"/>
    <property type="match status" value="1"/>
</dbReference>
<dbReference type="PANTHER" id="PTHR48103:SF2">
    <property type="entry name" value="MIDASIN"/>
    <property type="match status" value="1"/>
</dbReference>
<feature type="domain" description="VWFA" evidence="11">
    <location>
        <begin position="4854"/>
        <end position="5054"/>
    </location>
</feature>
<dbReference type="PANTHER" id="PTHR48103">
    <property type="entry name" value="MIDASIN-RELATED"/>
    <property type="match status" value="1"/>
</dbReference>
<evidence type="ECO:0000259" key="11">
    <source>
        <dbReference type="PROSITE" id="PS50234"/>
    </source>
</evidence>
<comment type="function">
    <text evidence="9">Nuclear chaperone required for maturation and nuclear export of pre-60S ribosome subunits.</text>
</comment>
<dbReference type="Gene3D" id="3.40.50.300">
    <property type="entry name" value="P-loop containing nucleotide triphosphate hydrolases"/>
    <property type="match status" value="6"/>
</dbReference>
<dbReference type="PROSITE" id="PS50234">
    <property type="entry name" value="VWFA"/>
    <property type="match status" value="1"/>
</dbReference>
<dbReference type="KEGG" id="goe:100908422"/>
<dbReference type="SUPFAM" id="SSF53300">
    <property type="entry name" value="vWA-like"/>
    <property type="match status" value="1"/>
</dbReference>
<dbReference type="Pfam" id="PF07728">
    <property type="entry name" value="AAA_5"/>
    <property type="match status" value="7"/>
</dbReference>
<protein>
    <recommendedName>
        <fullName evidence="4 9">Midasin</fullName>
    </recommendedName>
</protein>
<proteinExistence type="inferred from homology"/>
<keyword evidence="7 9" id="KW-0143">Chaperone</keyword>
<reference evidence="13" key="1">
    <citation type="submission" date="2025-08" db="UniProtKB">
        <authorList>
            <consortium name="RefSeq"/>
        </authorList>
    </citation>
    <scope>IDENTIFICATION</scope>
</reference>
<feature type="compositionally biased region" description="Acidic residues" evidence="10">
    <location>
        <begin position="4487"/>
        <end position="4502"/>
    </location>
</feature>
<dbReference type="Gene3D" id="3.40.50.410">
    <property type="entry name" value="von Willebrand factor, type A domain"/>
    <property type="match status" value="1"/>
</dbReference>
<dbReference type="GO" id="GO:0000027">
    <property type="term" value="P:ribosomal large subunit assembly"/>
    <property type="evidence" value="ECO:0007669"/>
    <property type="project" value="InterPro"/>
</dbReference>
<dbReference type="InterPro" id="IPR011704">
    <property type="entry name" value="ATPase_dyneun-rel_AAA"/>
</dbReference>
<feature type="region of interest" description="Disordered" evidence="10">
    <location>
        <begin position="4203"/>
        <end position="4732"/>
    </location>
</feature>
<dbReference type="Proteomes" id="UP000694867">
    <property type="component" value="Unplaced"/>
</dbReference>
<dbReference type="InterPro" id="IPR025662">
    <property type="entry name" value="Sigma_54_int_dom_ATP-bd_1"/>
</dbReference>
<comment type="similarity">
    <text evidence="3 9">Belongs to the midasin family.</text>
</comment>
<feature type="compositionally biased region" description="Acidic residues" evidence="10">
    <location>
        <begin position="4637"/>
        <end position="4654"/>
    </location>
</feature>
<feature type="compositionally biased region" description="Acidic residues" evidence="10">
    <location>
        <begin position="4326"/>
        <end position="4349"/>
    </location>
</feature>
<dbReference type="SMART" id="SM00382">
    <property type="entry name" value="AAA"/>
    <property type="match status" value="6"/>
</dbReference>
<accession>A0AAJ7SG46</accession>
<dbReference type="PIRSF" id="PIRSF010340">
    <property type="entry name" value="Midasin"/>
    <property type="match status" value="1"/>
</dbReference>